<protein>
    <recommendedName>
        <fullName evidence="3">Ionotropic glutamate receptor C-terminal domain-containing protein</fullName>
    </recommendedName>
</protein>
<evidence type="ECO:0000256" key="1">
    <source>
        <dbReference type="ARBA" id="ARBA00008685"/>
    </source>
</evidence>
<gene>
    <name evidence="4" type="ORF">V5799_011252</name>
</gene>
<dbReference type="GO" id="GO:0015276">
    <property type="term" value="F:ligand-gated monoatomic ion channel activity"/>
    <property type="evidence" value="ECO:0007669"/>
    <property type="project" value="InterPro"/>
</dbReference>
<keyword evidence="5" id="KW-1185">Reference proteome</keyword>
<sequence>APRTPSNVASRIVFAVWWMTIVVLMNAFTGHMKATMMVRPEPDRIDSMKELADRENMKTFIWKGTAYESLLRNSRNVPEYQAVWELVVRSNGTFDTNSLYSEANLIAVQRGEAVIVSDATTMRFHVATNCRKLRHGTFYFSREQFFPHKFAVALNRNEDPNFVATLNQR</sequence>
<evidence type="ECO:0000259" key="3">
    <source>
        <dbReference type="Pfam" id="PF00060"/>
    </source>
</evidence>
<evidence type="ECO:0000256" key="2">
    <source>
        <dbReference type="SAM" id="Phobius"/>
    </source>
</evidence>
<dbReference type="InterPro" id="IPR001320">
    <property type="entry name" value="Iontro_rcpt_C"/>
</dbReference>
<feature type="domain" description="Ionotropic glutamate receptor C-terminal" evidence="3">
    <location>
        <begin position="4"/>
        <end position="118"/>
    </location>
</feature>
<keyword evidence="2" id="KW-0812">Transmembrane</keyword>
<reference evidence="4 5" key="1">
    <citation type="journal article" date="2023" name="Arcadia Sci">
        <title>De novo assembly of a long-read Amblyomma americanum tick genome.</title>
        <authorList>
            <person name="Chou S."/>
            <person name="Poskanzer K.E."/>
            <person name="Rollins M."/>
            <person name="Thuy-Boun P.S."/>
        </authorList>
    </citation>
    <scope>NUCLEOTIDE SEQUENCE [LARGE SCALE GENOMIC DNA]</scope>
    <source>
        <strain evidence="4">F_SG_1</strain>
        <tissue evidence="4">Salivary glands</tissue>
    </source>
</reference>
<name>A0AAQ4EHM5_AMBAM</name>
<dbReference type="SUPFAM" id="SSF53850">
    <property type="entry name" value="Periplasmic binding protein-like II"/>
    <property type="match status" value="1"/>
</dbReference>
<dbReference type="Gene3D" id="1.10.287.70">
    <property type="match status" value="1"/>
</dbReference>
<accession>A0AAQ4EHM5</accession>
<keyword evidence="2" id="KW-0472">Membrane</keyword>
<feature type="non-terminal residue" evidence="4">
    <location>
        <position position="1"/>
    </location>
</feature>
<evidence type="ECO:0000313" key="4">
    <source>
        <dbReference type="EMBL" id="KAK8774214.1"/>
    </source>
</evidence>
<evidence type="ECO:0000313" key="5">
    <source>
        <dbReference type="Proteomes" id="UP001321473"/>
    </source>
</evidence>
<proteinExistence type="inferred from homology"/>
<dbReference type="GO" id="GO:0016020">
    <property type="term" value="C:membrane"/>
    <property type="evidence" value="ECO:0007669"/>
    <property type="project" value="InterPro"/>
</dbReference>
<dbReference type="Proteomes" id="UP001321473">
    <property type="component" value="Unassembled WGS sequence"/>
</dbReference>
<comment type="similarity">
    <text evidence="1">Belongs to the glutamate-gated ion channel (TC 1.A.10.1) family.</text>
</comment>
<dbReference type="EMBL" id="JARKHS020015699">
    <property type="protein sequence ID" value="KAK8774214.1"/>
    <property type="molecule type" value="Genomic_DNA"/>
</dbReference>
<organism evidence="4 5">
    <name type="scientific">Amblyomma americanum</name>
    <name type="common">Lone star tick</name>
    <dbReference type="NCBI Taxonomy" id="6943"/>
    <lineage>
        <taxon>Eukaryota</taxon>
        <taxon>Metazoa</taxon>
        <taxon>Ecdysozoa</taxon>
        <taxon>Arthropoda</taxon>
        <taxon>Chelicerata</taxon>
        <taxon>Arachnida</taxon>
        <taxon>Acari</taxon>
        <taxon>Parasitiformes</taxon>
        <taxon>Ixodida</taxon>
        <taxon>Ixodoidea</taxon>
        <taxon>Ixodidae</taxon>
        <taxon>Amblyomminae</taxon>
        <taxon>Amblyomma</taxon>
    </lineage>
</organism>
<dbReference type="Pfam" id="PF00060">
    <property type="entry name" value="Lig_chan"/>
    <property type="match status" value="1"/>
</dbReference>
<dbReference type="AlphaFoldDB" id="A0AAQ4EHM5"/>
<keyword evidence="2" id="KW-1133">Transmembrane helix</keyword>
<comment type="caution">
    <text evidence="4">The sequence shown here is derived from an EMBL/GenBank/DDBJ whole genome shotgun (WGS) entry which is preliminary data.</text>
</comment>
<feature type="transmembrane region" description="Helical" evidence="2">
    <location>
        <begin position="12"/>
        <end position="29"/>
    </location>
</feature>